<dbReference type="Proteomes" id="UP000314294">
    <property type="component" value="Unassembled WGS sequence"/>
</dbReference>
<sequence length="131" mass="14732">MQSGKKKQARDPRGQRSDKRALRSTFTLRDIAPHVCLTSGFHNSLNILKIWCLLPPDAVRYQVDSAGLCWTLLDPAGLSHIRPSVIVPEELSTYSIKLITRAECVQLTLHLTHSQLHLRVLTPPQRTSVES</sequence>
<proteinExistence type="predicted"/>
<comment type="caution">
    <text evidence="1">The sequence shown here is derived from an EMBL/GenBank/DDBJ whole genome shotgun (WGS) entry which is preliminary data.</text>
</comment>
<organism evidence="1 2">
    <name type="scientific">Liparis tanakae</name>
    <name type="common">Tanaka's snailfish</name>
    <dbReference type="NCBI Taxonomy" id="230148"/>
    <lineage>
        <taxon>Eukaryota</taxon>
        <taxon>Metazoa</taxon>
        <taxon>Chordata</taxon>
        <taxon>Craniata</taxon>
        <taxon>Vertebrata</taxon>
        <taxon>Euteleostomi</taxon>
        <taxon>Actinopterygii</taxon>
        <taxon>Neopterygii</taxon>
        <taxon>Teleostei</taxon>
        <taxon>Neoteleostei</taxon>
        <taxon>Acanthomorphata</taxon>
        <taxon>Eupercaria</taxon>
        <taxon>Perciformes</taxon>
        <taxon>Cottioidei</taxon>
        <taxon>Cottales</taxon>
        <taxon>Liparidae</taxon>
        <taxon>Liparis</taxon>
    </lineage>
</organism>
<keyword evidence="2" id="KW-1185">Reference proteome</keyword>
<name>A0A4Z2G5S5_9TELE</name>
<evidence type="ECO:0000313" key="2">
    <source>
        <dbReference type="Proteomes" id="UP000314294"/>
    </source>
</evidence>
<reference evidence="1 2" key="1">
    <citation type="submission" date="2019-03" db="EMBL/GenBank/DDBJ databases">
        <title>First draft genome of Liparis tanakae, snailfish: a comprehensive survey of snailfish specific genes.</title>
        <authorList>
            <person name="Kim W."/>
            <person name="Song I."/>
            <person name="Jeong J.-H."/>
            <person name="Kim D."/>
            <person name="Kim S."/>
            <person name="Ryu S."/>
            <person name="Song J.Y."/>
            <person name="Lee S.K."/>
        </authorList>
    </citation>
    <scope>NUCLEOTIDE SEQUENCE [LARGE SCALE GENOMIC DNA]</scope>
    <source>
        <tissue evidence="1">Muscle</tissue>
    </source>
</reference>
<dbReference type="EMBL" id="SRLO01000719">
    <property type="protein sequence ID" value="TNN47942.1"/>
    <property type="molecule type" value="Genomic_DNA"/>
</dbReference>
<evidence type="ECO:0000313" key="1">
    <source>
        <dbReference type="EMBL" id="TNN47942.1"/>
    </source>
</evidence>
<dbReference type="AlphaFoldDB" id="A0A4Z2G5S5"/>
<protein>
    <submittedName>
        <fullName evidence="1">Uncharacterized protein</fullName>
    </submittedName>
</protein>
<accession>A0A4Z2G5S5</accession>
<gene>
    <name evidence="1" type="ORF">EYF80_041885</name>
</gene>